<gene>
    <name evidence="5" type="ORF">ENN94_01400</name>
</gene>
<dbReference type="InterPro" id="IPR001258">
    <property type="entry name" value="NHL_repeat"/>
</dbReference>
<name>A0A831LK37_9BACT</name>
<dbReference type="InterPro" id="IPR013658">
    <property type="entry name" value="SGL"/>
</dbReference>
<protein>
    <recommendedName>
        <fullName evidence="4">SMP-30/Gluconolactonase/LRE-like region domain-containing protein</fullName>
    </recommendedName>
</protein>
<evidence type="ECO:0000259" key="4">
    <source>
        <dbReference type="Pfam" id="PF08450"/>
    </source>
</evidence>
<comment type="caution">
    <text evidence="5">The sequence shown here is derived from an EMBL/GenBank/DDBJ whole genome shotgun (WGS) entry which is preliminary data.</text>
</comment>
<proteinExistence type="predicted"/>
<evidence type="ECO:0000256" key="1">
    <source>
        <dbReference type="ARBA" id="ARBA00022737"/>
    </source>
</evidence>
<dbReference type="PROSITE" id="PS51257">
    <property type="entry name" value="PROKAR_LIPOPROTEIN"/>
    <property type="match status" value="1"/>
</dbReference>
<keyword evidence="3" id="KW-0732">Signal</keyword>
<dbReference type="AlphaFoldDB" id="A0A831LK37"/>
<feature type="domain" description="SMP-30/Gluconolactonase/LRE-like region" evidence="4">
    <location>
        <begin position="125"/>
        <end position="205"/>
    </location>
</feature>
<dbReference type="InterPro" id="IPR011042">
    <property type="entry name" value="6-blade_b-propeller_TolB-like"/>
</dbReference>
<evidence type="ECO:0000256" key="2">
    <source>
        <dbReference type="PROSITE-ProRule" id="PRU00504"/>
    </source>
</evidence>
<keyword evidence="1" id="KW-0677">Repeat</keyword>
<dbReference type="EMBL" id="DSDO01000096">
    <property type="protein sequence ID" value="HDR46337.1"/>
    <property type="molecule type" value="Genomic_DNA"/>
</dbReference>
<dbReference type="SUPFAM" id="SSF101898">
    <property type="entry name" value="NHL repeat"/>
    <property type="match status" value="1"/>
</dbReference>
<dbReference type="Gene3D" id="2.120.10.30">
    <property type="entry name" value="TolB, C-terminal domain"/>
    <property type="match status" value="2"/>
</dbReference>
<dbReference type="PANTHER" id="PTHR24104">
    <property type="entry name" value="E3 UBIQUITIN-PROTEIN LIGASE NHLRC1-RELATED"/>
    <property type="match status" value="1"/>
</dbReference>
<feature type="chain" id="PRO_5032720074" description="SMP-30/Gluconolactonase/LRE-like region domain-containing protein" evidence="3">
    <location>
        <begin position="22"/>
        <end position="345"/>
    </location>
</feature>
<feature type="repeat" description="NHL" evidence="2">
    <location>
        <begin position="216"/>
        <end position="246"/>
    </location>
</feature>
<evidence type="ECO:0000256" key="3">
    <source>
        <dbReference type="SAM" id="SignalP"/>
    </source>
</evidence>
<dbReference type="Pfam" id="PF01436">
    <property type="entry name" value="NHL"/>
    <property type="match status" value="1"/>
</dbReference>
<dbReference type="PANTHER" id="PTHR24104:SF25">
    <property type="entry name" value="PROTEIN LIN-41"/>
    <property type="match status" value="1"/>
</dbReference>
<feature type="repeat" description="NHL" evidence="2">
    <location>
        <begin position="164"/>
        <end position="199"/>
    </location>
</feature>
<sequence>MLKHIFCVLLLSHLLLTLGCAGVGGGRSSWPPDAIGPGWPSDSPRVRFLGSFPHPPDSEETQGKRLSRFIFGEDHPPHPLINPVGVAADGDGRVWVADPGGRIVHVLDLSRGRSSVMGQVDGAALEAPAGLALDADRDRLYLADTQLKKVFILRSDGSYLGEIIPPTPFGRPAGLAIDPVGNLYVADVIRGRVFVFSPQGAFIRALGSHKTPNGLFLRPIAVAVSDQGQVAVLDAMNFRVELFGPDWLPHGVVGGIGDSPGLFARPRGVTFDGDGNLYVADAAFDNIQIFDLEGRLLLYFGKSGDEAGQFCLPAGLYRDRANRLYAVDSCNYRVQIFEYLPMSGL</sequence>
<dbReference type="GO" id="GO:0008270">
    <property type="term" value="F:zinc ion binding"/>
    <property type="evidence" value="ECO:0007669"/>
    <property type="project" value="UniProtKB-KW"/>
</dbReference>
<feature type="repeat" description="NHL" evidence="2">
    <location>
        <begin position="250"/>
        <end position="293"/>
    </location>
</feature>
<organism evidence="5">
    <name type="scientific">Geoalkalibacter subterraneus</name>
    <dbReference type="NCBI Taxonomy" id="483547"/>
    <lineage>
        <taxon>Bacteria</taxon>
        <taxon>Pseudomonadati</taxon>
        <taxon>Thermodesulfobacteriota</taxon>
        <taxon>Desulfuromonadia</taxon>
        <taxon>Desulfuromonadales</taxon>
        <taxon>Geoalkalibacteraceae</taxon>
        <taxon>Geoalkalibacter</taxon>
    </lineage>
</organism>
<dbReference type="Proteomes" id="UP000886162">
    <property type="component" value="Unassembled WGS sequence"/>
</dbReference>
<accession>A0A831LK37</accession>
<dbReference type="InterPro" id="IPR050952">
    <property type="entry name" value="TRIM-NHL_E3_ligases"/>
</dbReference>
<dbReference type="Pfam" id="PF08450">
    <property type="entry name" value="SGL"/>
    <property type="match status" value="1"/>
</dbReference>
<feature type="repeat" description="NHL" evidence="2">
    <location>
        <begin position="297"/>
        <end position="340"/>
    </location>
</feature>
<dbReference type="PROSITE" id="PS51125">
    <property type="entry name" value="NHL"/>
    <property type="match status" value="4"/>
</dbReference>
<reference evidence="5" key="1">
    <citation type="journal article" date="2020" name="mSystems">
        <title>Genome- and Community-Level Interaction Insights into Carbon Utilization and Element Cycling Functions of Hydrothermarchaeota in Hydrothermal Sediment.</title>
        <authorList>
            <person name="Zhou Z."/>
            <person name="Liu Y."/>
            <person name="Xu W."/>
            <person name="Pan J."/>
            <person name="Luo Z.H."/>
            <person name="Li M."/>
        </authorList>
    </citation>
    <scope>NUCLEOTIDE SEQUENCE [LARGE SCALE GENOMIC DNA]</scope>
    <source>
        <strain evidence="5">SpSt-1220</strain>
    </source>
</reference>
<feature type="signal peptide" evidence="3">
    <location>
        <begin position="1"/>
        <end position="21"/>
    </location>
</feature>
<evidence type="ECO:0000313" key="5">
    <source>
        <dbReference type="EMBL" id="HDR46337.1"/>
    </source>
</evidence>